<dbReference type="PANTHER" id="PTHR32347:SF27">
    <property type="entry name" value="RND EFFLUX PUMP MEMBRANE FUSION PROTEIN BARREL-SANDWICH DOMAIN-CONTAINING PROTEIN"/>
    <property type="match status" value="1"/>
</dbReference>
<name>A0A2W1JV24_9CYAN</name>
<dbReference type="RefSeq" id="WP_110986915.1">
    <property type="nucleotide sequence ID" value="NZ_CAWNWM010000009.1"/>
</dbReference>
<evidence type="ECO:0000256" key="1">
    <source>
        <dbReference type="ARBA" id="ARBA00004196"/>
    </source>
</evidence>
<dbReference type="Gene3D" id="2.40.30.170">
    <property type="match status" value="1"/>
</dbReference>
<evidence type="ECO:0000313" key="5">
    <source>
        <dbReference type="Proteomes" id="UP000248857"/>
    </source>
</evidence>
<keyword evidence="2" id="KW-0175">Coiled coil</keyword>
<sequence length="393" mass="42703">MLPLSFLPIPLKAIGLLTIGLSPLIFSCGQLKEPPTKAQEVKAPTAVVARGKIIPQWDVIKLSVPNAEDSRVNRIMVKEGDRVQANQVIAILQGADRRLADLKAARANVSLLQARLKKAKQTDAKPGAISAQQAVIERLNVQLPAERKQLQAELASAQSTLQEASLAYGRRQMLLQEGAINKAELEAARQDFETAQATVAARQAALEKIDTTLNAQIREEKARLADLQQVRPVDVSIAQAELQQALIEVEQRQADLEDTQVRAPIGGQILRINTKVGEQVNTQLGIVELGRTQQMYVQAEVYETDLAKVSEGQQATMISEYGGFAGEIQGQIETVALQIGQPTIAADETNPTTDDNARVVNVSIRIDPDDNEKVSGLTNMQVRVTIALASDRP</sequence>
<dbReference type="GO" id="GO:0030313">
    <property type="term" value="C:cell envelope"/>
    <property type="evidence" value="ECO:0007669"/>
    <property type="project" value="UniProtKB-SubCell"/>
</dbReference>
<organism evidence="4 5">
    <name type="scientific">Acaryochloris thomasi RCC1774</name>
    <dbReference type="NCBI Taxonomy" id="1764569"/>
    <lineage>
        <taxon>Bacteria</taxon>
        <taxon>Bacillati</taxon>
        <taxon>Cyanobacteriota</taxon>
        <taxon>Cyanophyceae</taxon>
        <taxon>Acaryochloridales</taxon>
        <taxon>Acaryochloridaceae</taxon>
        <taxon>Acaryochloris</taxon>
        <taxon>Acaryochloris thomasi</taxon>
    </lineage>
</organism>
<evidence type="ECO:0000259" key="3">
    <source>
        <dbReference type="Pfam" id="PF25876"/>
    </source>
</evidence>
<dbReference type="AlphaFoldDB" id="A0A2W1JV24"/>
<dbReference type="Gene3D" id="2.40.50.100">
    <property type="match status" value="2"/>
</dbReference>
<dbReference type="EMBL" id="PQWO01000009">
    <property type="protein sequence ID" value="PZD72641.1"/>
    <property type="molecule type" value="Genomic_DNA"/>
</dbReference>
<accession>A0A2W1JV24</accession>
<dbReference type="Pfam" id="PF25876">
    <property type="entry name" value="HH_MFP_RND"/>
    <property type="match status" value="1"/>
</dbReference>
<gene>
    <name evidence="4" type="primary">emrK_2</name>
    <name evidence="4" type="ORF">C1752_03477</name>
</gene>
<feature type="domain" description="Multidrug resistance protein MdtA-like alpha-helical hairpin" evidence="3">
    <location>
        <begin position="148"/>
        <end position="209"/>
    </location>
</feature>
<dbReference type="PANTHER" id="PTHR32347">
    <property type="entry name" value="EFFLUX SYSTEM COMPONENT YKNX-RELATED"/>
    <property type="match status" value="1"/>
</dbReference>
<comment type="subcellular location">
    <subcellularLocation>
        <location evidence="1">Cell envelope</location>
    </subcellularLocation>
</comment>
<evidence type="ECO:0000256" key="2">
    <source>
        <dbReference type="ARBA" id="ARBA00023054"/>
    </source>
</evidence>
<reference evidence="4 5" key="1">
    <citation type="journal article" date="2018" name="Sci. Rep.">
        <title>A novel species of the marine cyanobacterium Acaryochloris with a unique pigment content and lifestyle.</title>
        <authorList>
            <person name="Partensky F."/>
            <person name="Six C."/>
            <person name="Ratin M."/>
            <person name="Garczarek L."/>
            <person name="Vaulot D."/>
            <person name="Probert I."/>
            <person name="Calteau A."/>
            <person name="Gourvil P."/>
            <person name="Marie D."/>
            <person name="Grebert T."/>
            <person name="Bouchier C."/>
            <person name="Le Panse S."/>
            <person name="Gachenot M."/>
            <person name="Rodriguez F."/>
            <person name="Garrido J.L."/>
        </authorList>
    </citation>
    <scope>NUCLEOTIDE SEQUENCE [LARGE SCALE GENOMIC DNA]</scope>
    <source>
        <strain evidence="4 5">RCC1774</strain>
    </source>
</reference>
<dbReference type="Proteomes" id="UP000248857">
    <property type="component" value="Unassembled WGS sequence"/>
</dbReference>
<protein>
    <submittedName>
        <fullName evidence="4">Putative multidrug resistance protein EmrK</fullName>
    </submittedName>
</protein>
<dbReference type="InterPro" id="IPR058624">
    <property type="entry name" value="MdtA-like_HH"/>
</dbReference>
<dbReference type="NCBIfam" id="TIGR02971">
    <property type="entry name" value="heterocyst_DevB"/>
    <property type="match status" value="1"/>
</dbReference>
<dbReference type="SUPFAM" id="SSF111369">
    <property type="entry name" value="HlyD-like secretion proteins"/>
    <property type="match status" value="1"/>
</dbReference>
<dbReference type="OrthoDB" id="264111at2"/>
<keyword evidence="5" id="KW-1185">Reference proteome</keyword>
<proteinExistence type="predicted"/>
<dbReference type="InterPro" id="IPR050465">
    <property type="entry name" value="UPF0194_transport"/>
</dbReference>
<comment type="caution">
    <text evidence="4">The sequence shown here is derived from an EMBL/GenBank/DDBJ whole genome shotgun (WGS) entry which is preliminary data.</text>
</comment>
<dbReference type="InterPro" id="IPR014315">
    <property type="entry name" value="ABC_heterocyst_DevB"/>
</dbReference>
<dbReference type="Gene3D" id="1.10.287.470">
    <property type="entry name" value="Helix hairpin bin"/>
    <property type="match status" value="1"/>
</dbReference>
<evidence type="ECO:0000313" key="4">
    <source>
        <dbReference type="EMBL" id="PZD72641.1"/>
    </source>
</evidence>